<protein>
    <submittedName>
        <fullName evidence="5">Aldo/keto reductase</fullName>
    </submittedName>
</protein>
<dbReference type="RefSeq" id="WP_049993983.1">
    <property type="nucleotide sequence ID" value="NZ_CP031310.1"/>
</dbReference>
<proteinExistence type="inferred from homology"/>
<dbReference type="SUPFAM" id="SSF51430">
    <property type="entry name" value="NAD(P)-linked oxidoreductase"/>
    <property type="match status" value="1"/>
</dbReference>
<keyword evidence="6" id="KW-1185">Reference proteome</keyword>
<dbReference type="GO" id="GO:1990002">
    <property type="term" value="F:methylglyoxal reductase (NADPH) (acetol producing) activity"/>
    <property type="evidence" value="ECO:0007669"/>
    <property type="project" value="TreeGrafter"/>
</dbReference>
<evidence type="ECO:0000256" key="2">
    <source>
        <dbReference type="ARBA" id="ARBA00022857"/>
    </source>
</evidence>
<dbReference type="InterPro" id="IPR020471">
    <property type="entry name" value="AKR"/>
</dbReference>
<dbReference type="PANTHER" id="PTHR43827">
    <property type="entry name" value="2,5-DIKETO-D-GLUCONIC ACID REDUCTASE"/>
    <property type="match status" value="1"/>
</dbReference>
<evidence type="ECO:0000256" key="3">
    <source>
        <dbReference type="ARBA" id="ARBA00023002"/>
    </source>
</evidence>
<reference evidence="5 6" key="1">
    <citation type="journal article" date="2019" name="Nat. Commun.">
        <title>A new type of DNA phosphorothioation-based antiviral system in archaea.</title>
        <authorList>
            <person name="Xiong L."/>
            <person name="Liu S."/>
            <person name="Chen S."/>
            <person name="Xiao Y."/>
            <person name="Zhu B."/>
            <person name="Gao Y."/>
            <person name="Zhang Y."/>
            <person name="Chen B."/>
            <person name="Luo J."/>
            <person name="Deng Z."/>
            <person name="Chen X."/>
            <person name="Wang L."/>
            <person name="Chen S."/>
        </authorList>
    </citation>
    <scope>NUCLEOTIDE SEQUENCE [LARGE SCALE GENOMIC DNA]</scope>
    <source>
        <strain evidence="5 6">CBA1105</strain>
    </source>
</reference>
<dbReference type="OrthoDB" id="275427at2157"/>
<evidence type="ECO:0000313" key="6">
    <source>
        <dbReference type="Proteomes" id="UP000296706"/>
    </source>
</evidence>
<name>A0A4D6HA39_9EURY</name>
<dbReference type="EMBL" id="CP031310">
    <property type="protein sequence ID" value="QCC50535.1"/>
    <property type="molecule type" value="Genomic_DNA"/>
</dbReference>
<dbReference type="GO" id="GO:0051596">
    <property type="term" value="P:methylglyoxal catabolic process"/>
    <property type="evidence" value="ECO:0007669"/>
    <property type="project" value="TreeGrafter"/>
</dbReference>
<dbReference type="Proteomes" id="UP000296706">
    <property type="component" value="Chromosome"/>
</dbReference>
<comment type="similarity">
    <text evidence="1">Belongs to the aldo/keto reductase family.</text>
</comment>
<organism evidence="5 6">
    <name type="scientific">Halapricum salinum</name>
    <dbReference type="NCBI Taxonomy" id="1457250"/>
    <lineage>
        <taxon>Archaea</taxon>
        <taxon>Methanobacteriati</taxon>
        <taxon>Methanobacteriota</taxon>
        <taxon>Stenosarchaea group</taxon>
        <taxon>Halobacteria</taxon>
        <taxon>Halobacteriales</taxon>
        <taxon>Haloarculaceae</taxon>
        <taxon>Halapricum</taxon>
    </lineage>
</organism>
<accession>A0A4D6HA39</accession>
<dbReference type="PANTHER" id="PTHR43827:SF3">
    <property type="entry name" value="NADP-DEPENDENT OXIDOREDUCTASE DOMAIN-CONTAINING PROTEIN"/>
    <property type="match status" value="1"/>
</dbReference>
<dbReference type="PROSITE" id="PS00798">
    <property type="entry name" value="ALDOKETO_REDUCTASE_1"/>
    <property type="match status" value="1"/>
</dbReference>
<evidence type="ECO:0000256" key="1">
    <source>
        <dbReference type="ARBA" id="ARBA00007905"/>
    </source>
</evidence>
<dbReference type="GeneID" id="39847088"/>
<dbReference type="Pfam" id="PF00248">
    <property type="entry name" value="Aldo_ket_red"/>
    <property type="match status" value="1"/>
</dbReference>
<dbReference type="PRINTS" id="PR00069">
    <property type="entry name" value="ALDKETRDTASE"/>
</dbReference>
<gene>
    <name evidence="5" type="ORF">DV733_04445</name>
</gene>
<dbReference type="Gene3D" id="3.20.20.100">
    <property type="entry name" value="NADP-dependent oxidoreductase domain"/>
    <property type="match status" value="1"/>
</dbReference>
<dbReference type="InterPro" id="IPR023210">
    <property type="entry name" value="NADP_OxRdtase_dom"/>
</dbReference>
<evidence type="ECO:0000313" key="5">
    <source>
        <dbReference type="EMBL" id="QCC50535.1"/>
    </source>
</evidence>
<dbReference type="InterPro" id="IPR036812">
    <property type="entry name" value="NAD(P)_OxRdtase_dom_sf"/>
</dbReference>
<sequence>MTDDPPSVPVLDAGGATIPKLGLGTWQNTGEQCAETVEKALELGYRHVDTAQAYDNERQVGAGLAAADVDREDVFLTTKVWRSNLRDADVRESVRESLDTLGTDYVDLLLIHWPHPRVPVEETLKAMADLQGDGLVSHLGVSNFTTAQLREARAVVDSPIVTNQVLYNAVKDQSKLLSYCREHDVALSAYSPLAHGDLIRDEMLASIGEAYDKSAPQVALRWLVQQDGVVAIPKATSREHIASNLAVFDFELTDEEMRRIRDRTPGLGRRLRNRLPSVMRRLPL</sequence>
<dbReference type="InterPro" id="IPR018170">
    <property type="entry name" value="Aldo/ket_reductase_CS"/>
</dbReference>
<dbReference type="KEGG" id="hsn:DV733_04445"/>
<dbReference type="STRING" id="1457250.GCA_000755225_03193"/>
<dbReference type="AlphaFoldDB" id="A0A4D6HA39"/>
<dbReference type="PIRSF" id="PIRSF000097">
    <property type="entry name" value="AKR"/>
    <property type="match status" value="1"/>
</dbReference>
<keyword evidence="3" id="KW-0560">Oxidoreductase</keyword>
<dbReference type="FunFam" id="3.20.20.100:FF:000002">
    <property type="entry name" value="2,5-diketo-D-gluconic acid reductase A"/>
    <property type="match status" value="1"/>
</dbReference>
<evidence type="ECO:0000259" key="4">
    <source>
        <dbReference type="Pfam" id="PF00248"/>
    </source>
</evidence>
<keyword evidence="2" id="KW-0521">NADP</keyword>
<feature type="domain" description="NADP-dependent oxidoreductase" evidence="4">
    <location>
        <begin position="20"/>
        <end position="261"/>
    </location>
</feature>